<gene>
    <name evidence="1" type="ORF">MNBD_ALPHA06-282</name>
</gene>
<evidence type="ECO:0008006" key="2">
    <source>
        <dbReference type="Google" id="ProtNLM"/>
    </source>
</evidence>
<organism evidence="1">
    <name type="scientific">hydrothermal vent metagenome</name>
    <dbReference type="NCBI Taxonomy" id="652676"/>
    <lineage>
        <taxon>unclassified sequences</taxon>
        <taxon>metagenomes</taxon>
        <taxon>ecological metagenomes</taxon>
    </lineage>
</organism>
<protein>
    <recommendedName>
        <fullName evidence="2">Outer membrane protein beta-barrel domain-containing protein</fullName>
    </recommendedName>
</protein>
<dbReference type="EMBL" id="UOEE01000266">
    <property type="protein sequence ID" value="VAV98660.1"/>
    <property type="molecule type" value="Genomic_DNA"/>
</dbReference>
<name>A0A3B0RYK0_9ZZZZ</name>
<evidence type="ECO:0000313" key="1">
    <source>
        <dbReference type="EMBL" id="VAV98660.1"/>
    </source>
</evidence>
<sequence>VNGQDELAAENAQNRLNLGVNYWITSTMVTKIGLEFRDFTTAGVDNETQYKFQVGYGF</sequence>
<feature type="non-terminal residue" evidence="1">
    <location>
        <position position="1"/>
    </location>
</feature>
<reference evidence="1" key="1">
    <citation type="submission" date="2018-06" db="EMBL/GenBank/DDBJ databases">
        <authorList>
            <person name="Zhirakovskaya E."/>
        </authorList>
    </citation>
    <scope>NUCLEOTIDE SEQUENCE</scope>
</reference>
<accession>A0A3B0RYK0</accession>
<dbReference type="AlphaFoldDB" id="A0A3B0RYK0"/>
<proteinExistence type="predicted"/>